<evidence type="ECO:0000313" key="5">
    <source>
        <dbReference type="EMBL" id="PLX17763.1"/>
    </source>
</evidence>
<dbReference type="InterPro" id="IPR017900">
    <property type="entry name" value="4Fe4S_Fe_S_CS"/>
</dbReference>
<gene>
    <name evidence="5" type="ORF">C0601_06955</name>
</gene>
<dbReference type="Pfam" id="PF13237">
    <property type="entry name" value="Fer4_10"/>
    <property type="match status" value="1"/>
</dbReference>
<dbReference type="PANTHER" id="PTHR42895:SF1">
    <property type="entry name" value="IRON-SULFUR CLUSTER PROTEIN"/>
    <property type="match status" value="1"/>
</dbReference>
<dbReference type="AlphaFoldDB" id="A0A2N5ZGL4"/>
<evidence type="ECO:0000313" key="6">
    <source>
        <dbReference type="Proteomes" id="UP000234857"/>
    </source>
</evidence>
<keyword evidence="1" id="KW-0479">Metal-binding</keyword>
<dbReference type="Gene3D" id="3.30.70.20">
    <property type="match status" value="1"/>
</dbReference>
<evidence type="ECO:0000259" key="4">
    <source>
        <dbReference type="PROSITE" id="PS51379"/>
    </source>
</evidence>
<comment type="caution">
    <text evidence="5">The sequence shown here is derived from an EMBL/GenBank/DDBJ whole genome shotgun (WGS) entry which is preliminary data.</text>
</comment>
<name>A0A2N5ZGL4_MUIH1</name>
<dbReference type="EMBL" id="PKTG01000083">
    <property type="protein sequence ID" value="PLX17763.1"/>
    <property type="molecule type" value="Genomic_DNA"/>
</dbReference>
<keyword evidence="3" id="KW-0411">Iron-sulfur</keyword>
<dbReference type="PROSITE" id="PS00198">
    <property type="entry name" value="4FE4S_FER_1"/>
    <property type="match status" value="1"/>
</dbReference>
<feature type="domain" description="4Fe-4S ferredoxin-type" evidence="4">
    <location>
        <begin position="35"/>
        <end position="64"/>
    </location>
</feature>
<dbReference type="SUPFAM" id="SSF54862">
    <property type="entry name" value="4Fe-4S ferredoxins"/>
    <property type="match status" value="1"/>
</dbReference>
<dbReference type="PANTHER" id="PTHR42895">
    <property type="entry name" value="IRON-SULFUR CLUSTER-BINDING PROTEIN-RELATED"/>
    <property type="match status" value="1"/>
</dbReference>
<dbReference type="PROSITE" id="PS51379">
    <property type="entry name" value="4FE4S_FER_2"/>
    <property type="match status" value="2"/>
</dbReference>
<evidence type="ECO:0000256" key="1">
    <source>
        <dbReference type="ARBA" id="ARBA00022723"/>
    </source>
</evidence>
<evidence type="ECO:0000256" key="2">
    <source>
        <dbReference type="ARBA" id="ARBA00023004"/>
    </source>
</evidence>
<proteinExistence type="predicted"/>
<protein>
    <submittedName>
        <fullName evidence="5">4Fe-4S ferredoxin</fullName>
    </submittedName>
</protein>
<evidence type="ECO:0000256" key="3">
    <source>
        <dbReference type="ARBA" id="ARBA00023014"/>
    </source>
</evidence>
<reference evidence="5 6" key="1">
    <citation type="submission" date="2017-11" db="EMBL/GenBank/DDBJ databases">
        <title>Genome-resolved metagenomics identifies genetic mobility, metabolic interactions, and unexpected diversity in perchlorate-reducing communities.</title>
        <authorList>
            <person name="Barnum T.P."/>
            <person name="Figueroa I.A."/>
            <person name="Carlstrom C.I."/>
            <person name="Lucas L.N."/>
            <person name="Engelbrektson A.L."/>
            <person name="Coates J.D."/>
        </authorList>
    </citation>
    <scope>NUCLEOTIDE SEQUENCE [LARGE SCALE GENOMIC DNA]</scope>
    <source>
        <strain evidence="5">BM706</strain>
    </source>
</reference>
<dbReference type="InterPro" id="IPR017896">
    <property type="entry name" value="4Fe4S_Fe-S-bd"/>
</dbReference>
<feature type="domain" description="4Fe-4S ferredoxin-type" evidence="4">
    <location>
        <begin position="5"/>
        <end position="34"/>
    </location>
</feature>
<dbReference type="GO" id="GO:0046872">
    <property type="term" value="F:metal ion binding"/>
    <property type="evidence" value="ECO:0007669"/>
    <property type="project" value="UniProtKB-KW"/>
</dbReference>
<accession>A0A2N5ZGL4</accession>
<dbReference type="GO" id="GO:0051536">
    <property type="term" value="F:iron-sulfur cluster binding"/>
    <property type="evidence" value="ECO:0007669"/>
    <property type="project" value="UniProtKB-KW"/>
</dbReference>
<sequence>MGKRKIISIKEDLCNGCGLCAKGCPEGALKIIDGKARLVSEIYCDGLGACIGDCPLGAIEVEEREAQEYSEKKTMKNIVAKGENTIKAHLVHLLQHNEVEYFNQALKYLRENKIPVPDITAEMAGPSTPFPDSDKSWPVQLKLLNPKAGFLRNSHLLIAADCTAFSYGDFHRDFMEGKVPVIFCPKLDSEVDKYIEKLTSIFKDMDIEKITMVRMEVPCCGGVGSVVEKALDLSEKEIPVEEFIISITGDVK</sequence>
<dbReference type="Proteomes" id="UP000234857">
    <property type="component" value="Unassembled WGS sequence"/>
</dbReference>
<dbReference type="InterPro" id="IPR052911">
    <property type="entry name" value="Corrinoid_activation_enz"/>
</dbReference>
<keyword evidence="2" id="KW-0408">Iron</keyword>
<organism evidence="5 6">
    <name type="scientific">Muiribacterium halophilum</name>
    <dbReference type="NCBI Taxonomy" id="2053465"/>
    <lineage>
        <taxon>Bacteria</taxon>
        <taxon>Candidatus Muiribacteriota</taxon>
        <taxon>Candidatus Muiribacteriia</taxon>
        <taxon>Candidatus Muiribacteriales</taxon>
        <taxon>Candidatus Muiribacteriaceae</taxon>
        <taxon>Candidatus Muiribacterium</taxon>
    </lineage>
</organism>